<reference evidence="2" key="1">
    <citation type="submission" date="2014-09" db="EMBL/GenBank/DDBJ databases">
        <authorList>
            <person name="Mudge J."/>
            <person name="Ramaraj T."/>
            <person name="Lindquist I.E."/>
            <person name="Bharti A.K."/>
            <person name="Sundararajan A."/>
            <person name="Cameron C.T."/>
            <person name="Woodward J.E."/>
            <person name="May G.D."/>
            <person name="Brubaker C."/>
            <person name="Broadhvest J."/>
            <person name="Wilkins T.A."/>
        </authorList>
    </citation>
    <scope>NUCLEOTIDE SEQUENCE</scope>
    <source>
        <strain evidence="2">cv. AKA8401</strain>
    </source>
</reference>
<evidence type="ECO:0000313" key="2">
    <source>
        <dbReference type="Proteomes" id="UP000032142"/>
    </source>
</evidence>
<proteinExistence type="predicted"/>
<keyword evidence="2" id="KW-1185">Reference proteome</keyword>
<gene>
    <name evidence="1" type="ORF">F383_29117</name>
</gene>
<dbReference type="EMBL" id="KN426973">
    <property type="protein sequence ID" value="KHG23969.1"/>
    <property type="molecule type" value="Genomic_DNA"/>
</dbReference>
<dbReference type="Proteomes" id="UP000032142">
    <property type="component" value="Unassembled WGS sequence"/>
</dbReference>
<dbReference type="AlphaFoldDB" id="A0A0B0PHQ4"/>
<protein>
    <submittedName>
        <fullName evidence="1">Uncharacterized protein</fullName>
    </submittedName>
</protein>
<organism evidence="1 2">
    <name type="scientific">Gossypium arboreum</name>
    <name type="common">Tree cotton</name>
    <name type="synonym">Gossypium nanking</name>
    <dbReference type="NCBI Taxonomy" id="29729"/>
    <lineage>
        <taxon>Eukaryota</taxon>
        <taxon>Viridiplantae</taxon>
        <taxon>Streptophyta</taxon>
        <taxon>Embryophyta</taxon>
        <taxon>Tracheophyta</taxon>
        <taxon>Spermatophyta</taxon>
        <taxon>Magnoliopsida</taxon>
        <taxon>eudicotyledons</taxon>
        <taxon>Gunneridae</taxon>
        <taxon>Pentapetalae</taxon>
        <taxon>rosids</taxon>
        <taxon>malvids</taxon>
        <taxon>Malvales</taxon>
        <taxon>Malvaceae</taxon>
        <taxon>Malvoideae</taxon>
        <taxon>Gossypium</taxon>
    </lineage>
</organism>
<sequence>MKVSKLARTSGIIGNYHHTIDYSLPIFVHTSKDTGVCLIRERHTVMLYGRVFPGIVIQI</sequence>
<evidence type="ECO:0000313" key="1">
    <source>
        <dbReference type="EMBL" id="KHG23969.1"/>
    </source>
</evidence>
<accession>A0A0B0PHQ4</accession>
<name>A0A0B0PHQ4_GOSAR</name>